<organism evidence="2 3">
    <name type="scientific">Tsukamurella soli</name>
    <dbReference type="NCBI Taxonomy" id="644556"/>
    <lineage>
        <taxon>Bacteria</taxon>
        <taxon>Bacillati</taxon>
        <taxon>Actinomycetota</taxon>
        <taxon>Actinomycetes</taxon>
        <taxon>Mycobacteriales</taxon>
        <taxon>Tsukamurellaceae</taxon>
        <taxon>Tsukamurella</taxon>
    </lineage>
</organism>
<evidence type="ECO:0000313" key="2">
    <source>
        <dbReference type="EMBL" id="GAA4396505.1"/>
    </source>
</evidence>
<dbReference type="Proteomes" id="UP001500635">
    <property type="component" value="Unassembled WGS sequence"/>
</dbReference>
<evidence type="ECO:0000313" key="3">
    <source>
        <dbReference type="Proteomes" id="UP001500635"/>
    </source>
</evidence>
<dbReference type="InterPro" id="IPR043129">
    <property type="entry name" value="ATPase_NBD"/>
</dbReference>
<name>A0ABP8JVS1_9ACTN</name>
<comment type="similarity">
    <text evidence="1">Belongs to the ROK (NagC/XylR) family.</text>
</comment>
<dbReference type="SUPFAM" id="SSF53067">
    <property type="entry name" value="Actin-like ATPase domain"/>
    <property type="match status" value="1"/>
</dbReference>
<accession>A0ABP8JVS1</accession>
<dbReference type="Gene3D" id="3.30.420.40">
    <property type="match status" value="2"/>
</dbReference>
<dbReference type="RefSeq" id="WP_344997543.1">
    <property type="nucleotide sequence ID" value="NZ_BAABFR010000049.1"/>
</dbReference>
<comment type="caution">
    <text evidence="2">The sequence shown here is derived from an EMBL/GenBank/DDBJ whole genome shotgun (WGS) entry which is preliminary data.</text>
</comment>
<protein>
    <recommendedName>
        <fullName evidence="4">Glucokinase</fullName>
    </recommendedName>
</protein>
<evidence type="ECO:0000256" key="1">
    <source>
        <dbReference type="ARBA" id="ARBA00006479"/>
    </source>
</evidence>
<reference evidence="3" key="1">
    <citation type="journal article" date="2019" name="Int. J. Syst. Evol. Microbiol.">
        <title>The Global Catalogue of Microorganisms (GCM) 10K type strain sequencing project: providing services to taxonomists for standard genome sequencing and annotation.</title>
        <authorList>
            <consortium name="The Broad Institute Genomics Platform"/>
            <consortium name="The Broad Institute Genome Sequencing Center for Infectious Disease"/>
            <person name="Wu L."/>
            <person name="Ma J."/>
        </authorList>
    </citation>
    <scope>NUCLEOTIDE SEQUENCE [LARGE SCALE GENOMIC DNA]</scope>
    <source>
        <strain evidence="3">JCM 17688</strain>
    </source>
</reference>
<dbReference type="PANTHER" id="PTHR18964:SF173">
    <property type="entry name" value="GLUCOKINASE"/>
    <property type="match status" value="1"/>
</dbReference>
<evidence type="ECO:0008006" key="4">
    <source>
        <dbReference type="Google" id="ProtNLM"/>
    </source>
</evidence>
<dbReference type="PANTHER" id="PTHR18964">
    <property type="entry name" value="ROK (REPRESSOR, ORF, KINASE) FAMILY"/>
    <property type="match status" value="1"/>
</dbReference>
<dbReference type="InterPro" id="IPR000600">
    <property type="entry name" value="ROK"/>
</dbReference>
<keyword evidence="3" id="KW-1185">Reference proteome</keyword>
<proteinExistence type="inferred from homology"/>
<dbReference type="Pfam" id="PF00480">
    <property type="entry name" value="ROK"/>
    <property type="match status" value="1"/>
</dbReference>
<gene>
    <name evidence="2" type="ORF">GCM10023147_30960</name>
</gene>
<dbReference type="EMBL" id="BAABFR010000049">
    <property type="protein sequence ID" value="GAA4396505.1"/>
    <property type="molecule type" value="Genomic_DNA"/>
</dbReference>
<sequence length="302" mass="30108">MTGRGPAVGIDLGGTGPRVVVLDGDEVVARVSRATPTGFGTRTGAVDFLVSAAAPLLTKTGPGPLSVGIGASGPIDVDGVIRNPATLPGFSGVALLDGLQQRLGAQTVAIDNDAVTAALYDTRRGVAAGRGSALVVTLGTGVGTCVVRDHAPWRGADGVHPEAGHLTVDGGAPCYCGRTACWEQVAARSALQRSAERLVPGTAGAAAIDAVVDRSAAGDHAARELFEDFGSHVAAGLADLLTVHRCECVVLGGGGARYASAFLPAVRDGLGRVVDCFPMPELLVSDSDAYAGAVGAALLVAG</sequence>